<protein>
    <recommendedName>
        <fullName evidence="3">Hydratase</fullName>
    </recommendedName>
</protein>
<keyword evidence="2" id="KW-1185">Reference proteome</keyword>
<sequence length="228" mass="25725">MNRETYYGVLRDFKGGQFESISKDYHGMCRAQDEMIASLQAKGATIKGWKIVEDKNIFIISPIFDFQLANNHSEQFNLSDVTGFEVELCYQASVPDTEQEVDALVSASQPKVAIEVMREKINPLSHIGCDFFFNYGIIVADDAVIGDFQFNSSTSDEVFEYRSTDSELLAEKQLFLKKGLVECVRRGYQGEFFFMAGSLNGMLEANTRLGKNTIVNHGQTIIRFDVTD</sequence>
<evidence type="ECO:0000313" key="2">
    <source>
        <dbReference type="Proteomes" id="UP001379949"/>
    </source>
</evidence>
<accession>A0ABU9G8K9</accession>
<dbReference type="RefSeq" id="WP_341568092.1">
    <property type="nucleotide sequence ID" value="NZ_JBAKAR010000021.1"/>
</dbReference>
<evidence type="ECO:0008006" key="3">
    <source>
        <dbReference type="Google" id="ProtNLM"/>
    </source>
</evidence>
<name>A0ABU9G8K9_9GAMM</name>
<dbReference type="Proteomes" id="UP001379949">
    <property type="component" value="Unassembled WGS sequence"/>
</dbReference>
<gene>
    <name evidence="1" type="ORF">V6242_16860</name>
</gene>
<organism evidence="1 2">
    <name type="scientific">Marinomonas arenicola</name>
    <dbReference type="NCBI Taxonomy" id="569601"/>
    <lineage>
        <taxon>Bacteria</taxon>
        <taxon>Pseudomonadati</taxon>
        <taxon>Pseudomonadota</taxon>
        <taxon>Gammaproteobacteria</taxon>
        <taxon>Oceanospirillales</taxon>
        <taxon>Oceanospirillaceae</taxon>
        <taxon>Marinomonas</taxon>
    </lineage>
</organism>
<dbReference type="EMBL" id="JBAKAR010000021">
    <property type="protein sequence ID" value="MEL0614826.1"/>
    <property type="molecule type" value="Genomic_DNA"/>
</dbReference>
<comment type="caution">
    <text evidence="1">The sequence shown here is derived from an EMBL/GenBank/DDBJ whole genome shotgun (WGS) entry which is preliminary data.</text>
</comment>
<reference evidence="1 2" key="1">
    <citation type="submission" date="2024-02" db="EMBL/GenBank/DDBJ databases">
        <title>Bacteria isolated from the canopy kelp, Nereocystis luetkeana.</title>
        <authorList>
            <person name="Pfister C.A."/>
            <person name="Younker I.T."/>
            <person name="Light S.H."/>
        </authorList>
    </citation>
    <scope>NUCLEOTIDE SEQUENCE [LARGE SCALE GENOMIC DNA]</scope>
    <source>
        <strain evidence="1 2">TI.4.07</strain>
    </source>
</reference>
<evidence type="ECO:0000313" key="1">
    <source>
        <dbReference type="EMBL" id="MEL0614826.1"/>
    </source>
</evidence>
<proteinExistence type="predicted"/>